<dbReference type="PANTHER" id="PTHR30231">
    <property type="entry name" value="DNA POLYMERASE III SUBUNIT EPSILON"/>
    <property type="match status" value="1"/>
</dbReference>
<name>A0ABV6VAC7_9ACTN</name>
<protein>
    <submittedName>
        <fullName evidence="3">Exonuclease domain-containing protein</fullName>
    </submittedName>
</protein>
<sequence>MPSPTAPPRGLAVVDVEASGRVPWRHRVVEVGVVLLDYPLLRVVGEFSTLVDPGGPVGPSEVHGIAQPDVVGAPSFRELAPQLLTLLRGRLLVGHHVRCDQEFIRREFARTGTVLPDAPSLCTMALADRVLGLGPRSLGACCEAAGFPLVDAHTALGDARAAAELLRRCLATPEGGAVALGRLVGAAAGVPWPRPARGTGRTVPAAARATPRPGARPALRPGVPAAAAAATRARVLTGCA</sequence>
<reference evidence="5 6" key="1">
    <citation type="submission" date="2024-09" db="EMBL/GenBank/DDBJ databases">
        <authorList>
            <person name="Lee S.D."/>
        </authorList>
    </citation>
    <scope>NUCLEOTIDE SEQUENCE [LARGE SCALE GENOMIC DNA]</scope>
    <source>
        <strain evidence="3 6">N1-1</strain>
        <strain evidence="4 5">N1-3</strain>
    </source>
</reference>
<evidence type="ECO:0000256" key="1">
    <source>
        <dbReference type="SAM" id="MobiDB-lite"/>
    </source>
</evidence>
<dbReference type="EMBL" id="JBHEZX010000006">
    <property type="protein sequence ID" value="MFC1410601.1"/>
    <property type="molecule type" value="Genomic_DNA"/>
</dbReference>
<dbReference type="Proteomes" id="UP001592582">
    <property type="component" value="Unassembled WGS sequence"/>
</dbReference>
<evidence type="ECO:0000313" key="3">
    <source>
        <dbReference type="EMBL" id="MFC1410601.1"/>
    </source>
</evidence>
<dbReference type="SUPFAM" id="SSF53098">
    <property type="entry name" value="Ribonuclease H-like"/>
    <property type="match status" value="1"/>
</dbReference>
<dbReference type="RefSeq" id="WP_380508619.1">
    <property type="nucleotide sequence ID" value="NZ_JBHEZX010000006.1"/>
</dbReference>
<dbReference type="Pfam" id="PF00929">
    <property type="entry name" value="RNase_T"/>
    <property type="match status" value="1"/>
</dbReference>
<dbReference type="InterPro" id="IPR036397">
    <property type="entry name" value="RNaseH_sf"/>
</dbReference>
<accession>A0ABV6VAC7</accession>
<dbReference type="InterPro" id="IPR012337">
    <property type="entry name" value="RNaseH-like_sf"/>
</dbReference>
<evidence type="ECO:0000313" key="4">
    <source>
        <dbReference type="EMBL" id="MFC1430791.1"/>
    </source>
</evidence>
<evidence type="ECO:0000259" key="2">
    <source>
        <dbReference type="SMART" id="SM00479"/>
    </source>
</evidence>
<dbReference type="Proteomes" id="UP001592530">
    <property type="component" value="Unassembled WGS sequence"/>
</dbReference>
<organism evidence="3 6">
    <name type="scientific">Streptacidiphilus alkalitolerans</name>
    <dbReference type="NCBI Taxonomy" id="3342712"/>
    <lineage>
        <taxon>Bacteria</taxon>
        <taxon>Bacillati</taxon>
        <taxon>Actinomycetota</taxon>
        <taxon>Actinomycetes</taxon>
        <taxon>Kitasatosporales</taxon>
        <taxon>Streptomycetaceae</taxon>
        <taxon>Streptacidiphilus</taxon>
    </lineage>
</organism>
<dbReference type="InterPro" id="IPR013520">
    <property type="entry name" value="Ribonucl_H"/>
</dbReference>
<feature type="domain" description="Exonuclease" evidence="2">
    <location>
        <begin position="10"/>
        <end position="175"/>
    </location>
</feature>
<proteinExistence type="predicted"/>
<dbReference type="PANTHER" id="PTHR30231:SF41">
    <property type="entry name" value="DNA POLYMERASE III SUBUNIT EPSILON"/>
    <property type="match status" value="1"/>
</dbReference>
<evidence type="ECO:0000313" key="5">
    <source>
        <dbReference type="Proteomes" id="UP001592530"/>
    </source>
</evidence>
<keyword evidence="3" id="KW-0540">Nuclease</keyword>
<comment type="caution">
    <text evidence="3">The sequence shown here is derived from an EMBL/GenBank/DDBJ whole genome shotgun (WGS) entry which is preliminary data.</text>
</comment>
<dbReference type="SMART" id="SM00479">
    <property type="entry name" value="EXOIII"/>
    <property type="match status" value="1"/>
</dbReference>
<dbReference type="Gene3D" id="3.30.420.10">
    <property type="entry name" value="Ribonuclease H-like superfamily/Ribonuclease H"/>
    <property type="match status" value="1"/>
</dbReference>
<dbReference type="CDD" id="cd06127">
    <property type="entry name" value="DEDDh"/>
    <property type="match status" value="1"/>
</dbReference>
<keyword evidence="3" id="KW-0269">Exonuclease</keyword>
<dbReference type="EMBL" id="JBHEZY010000003">
    <property type="protein sequence ID" value="MFC1430791.1"/>
    <property type="molecule type" value="Genomic_DNA"/>
</dbReference>
<evidence type="ECO:0000313" key="6">
    <source>
        <dbReference type="Proteomes" id="UP001592582"/>
    </source>
</evidence>
<dbReference type="GO" id="GO:0004527">
    <property type="term" value="F:exonuclease activity"/>
    <property type="evidence" value="ECO:0007669"/>
    <property type="project" value="UniProtKB-KW"/>
</dbReference>
<keyword evidence="6" id="KW-1185">Reference proteome</keyword>
<keyword evidence="3" id="KW-0378">Hydrolase</keyword>
<feature type="region of interest" description="Disordered" evidence="1">
    <location>
        <begin position="195"/>
        <end position="220"/>
    </location>
</feature>
<gene>
    <name evidence="4" type="ORF">ACEZDB_08985</name>
    <name evidence="3" type="ORF">ACEZDG_15140</name>
</gene>